<feature type="binding site" evidence="9">
    <location>
        <begin position="204"/>
        <end position="208"/>
    </location>
    <ligand>
        <name>ATP</name>
        <dbReference type="ChEBI" id="CHEBI:30616"/>
    </ligand>
</feature>
<dbReference type="NCBIfam" id="TIGR00016">
    <property type="entry name" value="ackA"/>
    <property type="match status" value="1"/>
</dbReference>
<evidence type="ECO:0000256" key="4">
    <source>
        <dbReference type="ARBA" id="ARBA00022723"/>
    </source>
</evidence>
<evidence type="ECO:0000256" key="6">
    <source>
        <dbReference type="ARBA" id="ARBA00022777"/>
    </source>
</evidence>
<dbReference type="InterPro" id="IPR043129">
    <property type="entry name" value="ATPase_NBD"/>
</dbReference>
<dbReference type="AlphaFoldDB" id="A0A2C9D3L9"/>
<comment type="pathway">
    <text evidence="9">Metabolic intermediate biosynthesis; acetyl-CoA biosynthesis; acetyl-CoA from acetate: step 1/2.</text>
</comment>
<dbReference type="Pfam" id="PF00871">
    <property type="entry name" value="Acetate_kinase"/>
    <property type="match status" value="1"/>
</dbReference>
<comment type="function">
    <text evidence="9">Catalyzes the formation of acetyl phosphate from acetate and ATP. Can also catalyze the reverse reaction.</text>
</comment>
<dbReference type="SUPFAM" id="SSF53067">
    <property type="entry name" value="Actin-like ATPase domain"/>
    <property type="match status" value="2"/>
</dbReference>
<dbReference type="PANTHER" id="PTHR21060:SF21">
    <property type="entry name" value="ACETATE KINASE"/>
    <property type="match status" value="1"/>
</dbReference>
<feature type="binding site" evidence="9">
    <location>
        <position position="89"/>
    </location>
    <ligand>
        <name>substrate</name>
    </ligand>
</feature>
<comment type="cofactor">
    <cofactor evidence="9">
        <name>Mg(2+)</name>
        <dbReference type="ChEBI" id="CHEBI:18420"/>
    </cofactor>
    <cofactor evidence="9">
        <name>Mn(2+)</name>
        <dbReference type="ChEBI" id="CHEBI:29035"/>
    </cofactor>
    <text evidence="9">Mg(2+). Can also accept Mn(2+).</text>
</comment>
<evidence type="ECO:0000256" key="9">
    <source>
        <dbReference type="HAMAP-Rule" id="MF_00020"/>
    </source>
</evidence>
<dbReference type="HAMAP" id="MF_00020">
    <property type="entry name" value="Acetate_kinase"/>
    <property type="match status" value="1"/>
</dbReference>
<dbReference type="Proteomes" id="UP000223606">
    <property type="component" value="Chromosome 1"/>
</dbReference>
<dbReference type="InterPro" id="IPR004372">
    <property type="entry name" value="Ac/propionate_kinase"/>
</dbReference>
<comment type="similarity">
    <text evidence="1 9 10">Belongs to the acetokinase family.</text>
</comment>
<feature type="binding site" evidence="9">
    <location>
        <position position="16"/>
    </location>
    <ligand>
        <name>ATP</name>
        <dbReference type="ChEBI" id="CHEBI:30616"/>
    </ligand>
</feature>
<feature type="binding site" evidence="9">
    <location>
        <position position="373"/>
    </location>
    <ligand>
        <name>Mg(2+)</name>
        <dbReference type="ChEBI" id="CHEBI:18420"/>
    </ligand>
</feature>
<dbReference type="GO" id="GO:0006083">
    <property type="term" value="P:acetate metabolic process"/>
    <property type="evidence" value="ECO:0007669"/>
    <property type="project" value="TreeGrafter"/>
</dbReference>
<dbReference type="PROSITE" id="PS01076">
    <property type="entry name" value="ACETATE_KINASE_2"/>
    <property type="match status" value="1"/>
</dbReference>
<reference evidence="12" key="1">
    <citation type="submission" date="2017-09" db="EMBL/GenBank/DDBJ databases">
        <title>Genome sequence of Nannocystis excedens DSM 71.</title>
        <authorList>
            <person name="Blom J."/>
        </authorList>
    </citation>
    <scope>NUCLEOTIDE SEQUENCE [LARGE SCALE GENOMIC DNA]</scope>
    <source>
        <strain evidence="12">type strain: E19</strain>
    </source>
</reference>
<dbReference type="PRINTS" id="PR00471">
    <property type="entry name" value="ACETATEKNASE"/>
</dbReference>
<keyword evidence="12" id="KW-1185">Reference proteome</keyword>
<dbReference type="InterPro" id="IPR000890">
    <property type="entry name" value="Aliphatic_acid_kin_short-chain"/>
</dbReference>
<name>A0A2C9D3L9_9HYPH</name>
<keyword evidence="4 9" id="KW-0479">Metal-binding</keyword>
<dbReference type="GO" id="GO:0005829">
    <property type="term" value="C:cytosol"/>
    <property type="evidence" value="ECO:0007669"/>
    <property type="project" value="TreeGrafter"/>
</dbReference>
<keyword evidence="2 9" id="KW-0963">Cytoplasm</keyword>
<feature type="site" description="Transition state stabilizer" evidence="9">
    <location>
        <position position="177"/>
    </location>
</feature>
<dbReference type="RefSeq" id="WP_099554686.1">
    <property type="nucleotide sequence ID" value="NZ_LT960614.1"/>
</dbReference>
<dbReference type="PIRSF" id="PIRSF000722">
    <property type="entry name" value="Acetate_prop_kin"/>
    <property type="match status" value="1"/>
</dbReference>
<evidence type="ECO:0000256" key="5">
    <source>
        <dbReference type="ARBA" id="ARBA00022741"/>
    </source>
</evidence>
<feature type="site" description="Transition state stabilizer" evidence="9">
    <location>
        <position position="237"/>
    </location>
</feature>
<protein>
    <recommendedName>
        <fullName evidence="9">Acetate kinase</fullName>
        <ecNumber evidence="9">2.7.2.1</ecNumber>
    </recommendedName>
    <alternativeName>
        <fullName evidence="9">Acetokinase</fullName>
    </alternativeName>
</protein>
<keyword evidence="3 9" id="KW-0808">Transferase</keyword>
<dbReference type="PROSITE" id="PS01075">
    <property type="entry name" value="ACETATE_KINASE_1"/>
    <property type="match status" value="1"/>
</dbReference>
<dbReference type="GO" id="GO:0008776">
    <property type="term" value="F:acetate kinase activity"/>
    <property type="evidence" value="ECO:0007669"/>
    <property type="project" value="UniProtKB-UniRule"/>
</dbReference>
<dbReference type="GO" id="GO:0005524">
    <property type="term" value="F:ATP binding"/>
    <property type="evidence" value="ECO:0007669"/>
    <property type="project" value="UniProtKB-KW"/>
</dbReference>
<evidence type="ECO:0000256" key="10">
    <source>
        <dbReference type="RuleBase" id="RU003835"/>
    </source>
</evidence>
<evidence type="ECO:0000256" key="3">
    <source>
        <dbReference type="ARBA" id="ARBA00022679"/>
    </source>
</evidence>
<keyword evidence="7 9" id="KW-0067">ATP-binding</keyword>
<evidence type="ECO:0000256" key="8">
    <source>
        <dbReference type="ARBA" id="ARBA00022842"/>
    </source>
</evidence>
<evidence type="ECO:0000313" key="12">
    <source>
        <dbReference type="Proteomes" id="UP000223606"/>
    </source>
</evidence>
<dbReference type="PANTHER" id="PTHR21060">
    <property type="entry name" value="ACETATE KINASE"/>
    <property type="match status" value="1"/>
</dbReference>
<gene>
    <name evidence="11" type="primary">tdcD</name>
    <name evidence="9" type="synonym">ackA</name>
    <name evidence="11" type="ORF">HDIA_0850</name>
</gene>
<feature type="binding site" evidence="9">
    <location>
        <begin position="323"/>
        <end position="327"/>
    </location>
    <ligand>
        <name>ATP</name>
        <dbReference type="ChEBI" id="CHEBI:30616"/>
    </ligand>
</feature>
<keyword evidence="6 9" id="KW-0418">Kinase</keyword>
<dbReference type="EC" id="2.7.2.1" evidence="9"/>
<evidence type="ECO:0000256" key="2">
    <source>
        <dbReference type="ARBA" id="ARBA00022490"/>
    </source>
</evidence>
<dbReference type="GO" id="GO:0000287">
    <property type="term" value="F:magnesium ion binding"/>
    <property type="evidence" value="ECO:0007669"/>
    <property type="project" value="UniProtKB-UniRule"/>
</dbReference>
<dbReference type="OrthoDB" id="9802453at2"/>
<evidence type="ECO:0000256" key="7">
    <source>
        <dbReference type="ARBA" id="ARBA00022840"/>
    </source>
</evidence>
<feature type="active site" description="Proton donor/acceptor" evidence="9">
    <location>
        <position position="146"/>
    </location>
</feature>
<comment type="caution">
    <text evidence="9">Lacks conserved residue(s) required for the propagation of feature annotation.</text>
</comment>
<comment type="subcellular location">
    <subcellularLocation>
        <location evidence="9">Cytoplasm</location>
    </subcellularLocation>
</comment>
<dbReference type="KEGG" id="hdi:HDIA_0850"/>
<dbReference type="InterPro" id="IPR023865">
    <property type="entry name" value="Aliphatic_acid_kinase_CS"/>
</dbReference>
<keyword evidence="8 9" id="KW-0460">Magnesium</keyword>
<comment type="catalytic activity">
    <reaction evidence="9">
        <text>acetate + ATP = acetyl phosphate + ADP</text>
        <dbReference type="Rhea" id="RHEA:11352"/>
        <dbReference type="ChEBI" id="CHEBI:22191"/>
        <dbReference type="ChEBI" id="CHEBI:30089"/>
        <dbReference type="ChEBI" id="CHEBI:30616"/>
        <dbReference type="ChEBI" id="CHEBI:456216"/>
        <dbReference type="EC" id="2.7.2.1"/>
    </reaction>
</comment>
<proteinExistence type="inferred from homology"/>
<organism evidence="11 12">
    <name type="scientific">Hartmannibacter diazotrophicus</name>
    <dbReference type="NCBI Taxonomy" id="1482074"/>
    <lineage>
        <taxon>Bacteria</taxon>
        <taxon>Pseudomonadati</taxon>
        <taxon>Pseudomonadota</taxon>
        <taxon>Alphaproteobacteria</taxon>
        <taxon>Hyphomicrobiales</taxon>
        <taxon>Pleomorphomonadaceae</taxon>
        <taxon>Hartmannibacter</taxon>
    </lineage>
</organism>
<accession>A0A2C9D3L9</accession>
<keyword evidence="5 9" id="KW-0547">Nucleotide-binding</keyword>
<comment type="subunit">
    <text evidence="9">Homodimer.</text>
</comment>
<dbReference type="Gene3D" id="3.30.420.40">
    <property type="match status" value="2"/>
</dbReference>
<dbReference type="UniPathway" id="UPA00340">
    <property type="reaction ID" value="UER00458"/>
</dbReference>
<dbReference type="GO" id="GO:0006085">
    <property type="term" value="P:acetyl-CoA biosynthetic process"/>
    <property type="evidence" value="ECO:0007669"/>
    <property type="project" value="UniProtKB-UniRule"/>
</dbReference>
<evidence type="ECO:0000256" key="1">
    <source>
        <dbReference type="ARBA" id="ARBA00008748"/>
    </source>
</evidence>
<feature type="binding site" evidence="9">
    <location>
        <position position="9"/>
    </location>
    <ligand>
        <name>Mg(2+)</name>
        <dbReference type="ChEBI" id="CHEBI:18420"/>
    </ligand>
</feature>
<dbReference type="EMBL" id="LT960614">
    <property type="protein sequence ID" value="SON54391.1"/>
    <property type="molecule type" value="Genomic_DNA"/>
</dbReference>
<sequence>MQGRILVLNAGSTSLKFALLRRDLSRQLSGQLAGIGSEPTLAAKGADGPLPTDGWNADRASDVHGLIAALIGWIEGHLGPGGLIGIGHRVATGGLENAEHCLIDGPELERLKASVPLAPLHQPRNIEPIEALIRLHPHLPQVACFDTAFHRGLPPVASSYGLPRALTAEGARRYGYHGLSYEYVSRRLARLDPRAASGRVVIAHLGGGASLCALKDGVNVGTTMGFSPLSGLMMATRPGELDAGLVLWLLRRGMSADEIEALLYGEAGLKGVSGLTGDMKTLLESGALEARDAVELYLRRLTLELGGLIAVLGGLDTLVFTAGIGEHAAPIRSAVAEAFGWLGLRLGEDTGNGERCISATDSKVSAWVIPTDEELIVARHTARLIAKE</sequence>
<evidence type="ECO:0000313" key="11">
    <source>
        <dbReference type="EMBL" id="SON54391.1"/>
    </source>
</evidence>